<evidence type="ECO:0000313" key="7">
    <source>
        <dbReference type="EMBL" id="MFC4607355.1"/>
    </source>
</evidence>
<feature type="transmembrane region" description="Helical" evidence="6">
    <location>
        <begin position="272"/>
        <end position="291"/>
    </location>
</feature>
<feature type="transmembrane region" description="Helical" evidence="6">
    <location>
        <begin position="297"/>
        <end position="316"/>
    </location>
</feature>
<comment type="subcellular location">
    <subcellularLocation>
        <location evidence="1">Cell membrane</location>
        <topology evidence="1">Multi-pass membrane protein</topology>
    </subcellularLocation>
</comment>
<keyword evidence="2" id="KW-1003">Cell membrane</keyword>
<dbReference type="EMBL" id="JBHSFE010000007">
    <property type="protein sequence ID" value="MFC4607355.1"/>
    <property type="molecule type" value="Genomic_DNA"/>
</dbReference>
<feature type="transmembrane region" description="Helical" evidence="6">
    <location>
        <begin position="163"/>
        <end position="184"/>
    </location>
</feature>
<dbReference type="Proteomes" id="UP001595993">
    <property type="component" value="Unassembled WGS sequence"/>
</dbReference>
<dbReference type="PANTHER" id="PTHR39087:SF2">
    <property type="entry name" value="UPF0104 MEMBRANE PROTEIN MJ1595"/>
    <property type="match status" value="1"/>
</dbReference>
<sequence length="319" mass="32993">MALSVTPVLRRVPLRQIACLIPLVLITVWVVTHWSVIAEGAGRLRGADPVWLLIAVAVTGLCWVAASCVRQGAILERLPAGRLLASQFAAGAANHVLPAGLGAHAVTLRFLRNCGIPLSRGTASLALYSLVEPIARFVLLFALLAAVPGALPLDEITPDGRTLLVLLLVVAAALAALALALFAIGPLRRTVRGFLHTALTDARALHARPSRVLALWGGALAFPALQASVLASVAVALEVPLPWHHVAIAYLAASIAAGMVPTPGGIGSVDAALVLTLVASGVPLTVATATVLGFRIITVWLPLLPGALVLGALVRWKVL</sequence>
<evidence type="ECO:0000256" key="4">
    <source>
        <dbReference type="ARBA" id="ARBA00022989"/>
    </source>
</evidence>
<dbReference type="Pfam" id="PF03706">
    <property type="entry name" value="LPG_synthase_TM"/>
    <property type="match status" value="1"/>
</dbReference>
<comment type="caution">
    <text evidence="7">The sequence shown here is derived from an EMBL/GenBank/DDBJ whole genome shotgun (WGS) entry which is preliminary data.</text>
</comment>
<feature type="transmembrane region" description="Helical" evidence="6">
    <location>
        <begin position="134"/>
        <end position="151"/>
    </location>
</feature>
<dbReference type="InterPro" id="IPR022791">
    <property type="entry name" value="L-PG_synthase/AglD"/>
</dbReference>
<name>A0ABV9G2R5_9ACTN</name>
<reference evidence="8" key="1">
    <citation type="journal article" date="2019" name="Int. J. Syst. Evol. Microbiol.">
        <title>The Global Catalogue of Microorganisms (GCM) 10K type strain sequencing project: providing services to taxonomists for standard genome sequencing and annotation.</title>
        <authorList>
            <consortium name="The Broad Institute Genomics Platform"/>
            <consortium name="The Broad Institute Genome Sequencing Center for Infectious Disease"/>
            <person name="Wu L."/>
            <person name="Ma J."/>
        </authorList>
    </citation>
    <scope>NUCLEOTIDE SEQUENCE [LARGE SCALE GENOMIC DNA]</scope>
    <source>
        <strain evidence="8">CGMCC 4.7139</strain>
    </source>
</reference>
<keyword evidence="3 6" id="KW-0812">Transmembrane</keyword>
<protein>
    <submittedName>
        <fullName evidence="7">Lysylphosphatidylglycerol synthase transmembrane domain-containing protein</fullName>
    </submittedName>
</protein>
<evidence type="ECO:0000313" key="8">
    <source>
        <dbReference type="Proteomes" id="UP001595993"/>
    </source>
</evidence>
<evidence type="ECO:0000256" key="3">
    <source>
        <dbReference type="ARBA" id="ARBA00022692"/>
    </source>
</evidence>
<dbReference type="PANTHER" id="PTHR39087">
    <property type="entry name" value="UPF0104 MEMBRANE PROTEIN MJ1595"/>
    <property type="match status" value="1"/>
</dbReference>
<evidence type="ECO:0000256" key="5">
    <source>
        <dbReference type="ARBA" id="ARBA00023136"/>
    </source>
</evidence>
<keyword evidence="4 6" id="KW-1133">Transmembrane helix</keyword>
<accession>A0ABV9G2R5</accession>
<feature type="transmembrane region" description="Helical" evidence="6">
    <location>
        <begin position="17"/>
        <end position="37"/>
    </location>
</feature>
<keyword evidence="5 6" id="KW-0472">Membrane</keyword>
<feature type="transmembrane region" description="Helical" evidence="6">
    <location>
        <begin position="213"/>
        <end position="237"/>
    </location>
</feature>
<keyword evidence="8" id="KW-1185">Reference proteome</keyword>
<gene>
    <name evidence="7" type="ORF">ACFO9E_05945</name>
</gene>
<dbReference type="RefSeq" id="WP_308312840.1">
    <property type="nucleotide sequence ID" value="NZ_JBHSFE010000007.1"/>
</dbReference>
<proteinExistence type="predicted"/>
<feature type="transmembrane region" description="Helical" evidence="6">
    <location>
        <begin position="243"/>
        <end position="260"/>
    </location>
</feature>
<feature type="transmembrane region" description="Helical" evidence="6">
    <location>
        <begin position="49"/>
        <end position="69"/>
    </location>
</feature>
<evidence type="ECO:0000256" key="1">
    <source>
        <dbReference type="ARBA" id="ARBA00004651"/>
    </source>
</evidence>
<evidence type="ECO:0000256" key="6">
    <source>
        <dbReference type="SAM" id="Phobius"/>
    </source>
</evidence>
<organism evidence="7 8">
    <name type="scientific">Streptomyces maoxianensis</name>
    <dbReference type="NCBI Taxonomy" id="1459942"/>
    <lineage>
        <taxon>Bacteria</taxon>
        <taxon>Bacillati</taxon>
        <taxon>Actinomycetota</taxon>
        <taxon>Actinomycetes</taxon>
        <taxon>Kitasatosporales</taxon>
        <taxon>Streptomycetaceae</taxon>
        <taxon>Streptomyces</taxon>
    </lineage>
</organism>
<evidence type="ECO:0000256" key="2">
    <source>
        <dbReference type="ARBA" id="ARBA00022475"/>
    </source>
</evidence>